<evidence type="ECO:0008006" key="4">
    <source>
        <dbReference type="Google" id="ProtNLM"/>
    </source>
</evidence>
<dbReference type="InterPro" id="IPR012871">
    <property type="entry name" value="DUF1668_ORYSA"/>
</dbReference>
<accession>A0ABC8V6J0</accession>
<sequence length="385" mass="43267">MPKRPADERGGGRSAKLPTSTQQRKHLYLVLDDWELGYSIRKVDLWPAFDSDEASSNSSTEQSLLPPAIFRLEAKHARSGQFAAFGTKIMFLGTIDNPWRTVPAYDVRTRSLTSAPRRDSDPNPFCCAYVQVDGKLFLLDDGVFEMLQSPPPPLDDTCLKVKVKFDWSWCTLPLPSYHDDVVSYAVHPDERTLVFSMVKHTLKKGIRLATLSFDIESSRWTRRGAWGLPFKGRGYFDRDLDAWVGLAAGDPDTLGHICACDVLSAGNGNGADGQPPAWKISKEKLFCVDPAEKHIGATLVYVGDDDRARFCLVQCLSVDDRLGGIWKESMPEQRGYLLRVTTFSLKYDKNGDLRIARHRLIGSFRLPDGAAVYYDQLERPVAFWI</sequence>
<evidence type="ECO:0000256" key="1">
    <source>
        <dbReference type="SAM" id="MobiDB-lite"/>
    </source>
</evidence>
<protein>
    <recommendedName>
        <fullName evidence="4">DUF1618 domain-containing protein</fullName>
    </recommendedName>
</protein>
<feature type="region of interest" description="Disordered" evidence="1">
    <location>
        <begin position="1"/>
        <end position="20"/>
    </location>
</feature>
<dbReference type="Pfam" id="PF07893">
    <property type="entry name" value="DUF1668"/>
    <property type="match status" value="1"/>
</dbReference>
<dbReference type="EMBL" id="OZ075111">
    <property type="protein sequence ID" value="CAL4885006.1"/>
    <property type="molecule type" value="Genomic_DNA"/>
</dbReference>
<evidence type="ECO:0000313" key="3">
    <source>
        <dbReference type="Proteomes" id="UP001497457"/>
    </source>
</evidence>
<dbReference type="AlphaFoldDB" id="A0ABC8V6J0"/>
<feature type="compositionally biased region" description="Basic and acidic residues" evidence="1">
    <location>
        <begin position="1"/>
        <end position="11"/>
    </location>
</feature>
<gene>
    <name evidence="2" type="ORF">URODEC1_LOCUS254</name>
</gene>
<name>A0ABC8V6J0_9POAL</name>
<dbReference type="PANTHER" id="PTHR33085">
    <property type="entry name" value="OS12G0113100 PROTEIN-RELATED"/>
    <property type="match status" value="1"/>
</dbReference>
<dbReference type="PANTHER" id="PTHR33085:SF123">
    <property type="entry name" value="OS02G0604200 PROTEIN"/>
    <property type="match status" value="1"/>
</dbReference>
<dbReference type="Proteomes" id="UP001497457">
    <property type="component" value="Chromosome 1b"/>
</dbReference>
<proteinExistence type="predicted"/>
<organism evidence="2 3">
    <name type="scientific">Urochloa decumbens</name>
    <dbReference type="NCBI Taxonomy" id="240449"/>
    <lineage>
        <taxon>Eukaryota</taxon>
        <taxon>Viridiplantae</taxon>
        <taxon>Streptophyta</taxon>
        <taxon>Embryophyta</taxon>
        <taxon>Tracheophyta</taxon>
        <taxon>Spermatophyta</taxon>
        <taxon>Magnoliopsida</taxon>
        <taxon>Liliopsida</taxon>
        <taxon>Poales</taxon>
        <taxon>Poaceae</taxon>
        <taxon>PACMAD clade</taxon>
        <taxon>Panicoideae</taxon>
        <taxon>Panicodae</taxon>
        <taxon>Paniceae</taxon>
        <taxon>Melinidinae</taxon>
        <taxon>Urochloa</taxon>
    </lineage>
</organism>
<keyword evidence="3" id="KW-1185">Reference proteome</keyword>
<evidence type="ECO:0000313" key="2">
    <source>
        <dbReference type="EMBL" id="CAL4885006.1"/>
    </source>
</evidence>
<reference evidence="2" key="1">
    <citation type="submission" date="2024-10" db="EMBL/GenBank/DDBJ databases">
        <authorList>
            <person name="Ryan C."/>
        </authorList>
    </citation>
    <scope>NUCLEOTIDE SEQUENCE [LARGE SCALE GENOMIC DNA]</scope>
</reference>